<reference evidence="9 10" key="1">
    <citation type="submission" date="2019-09" db="EMBL/GenBank/DDBJ databases">
        <title>Genome sequence of Roseospira marina, one of the more divergent members of the non-sulfur purple photosynthetic bacterial family, the Rhodospirillaceae.</title>
        <authorList>
            <person name="Meyer T."/>
            <person name="Kyndt J."/>
        </authorList>
    </citation>
    <scope>NUCLEOTIDE SEQUENCE [LARGE SCALE GENOMIC DNA]</scope>
    <source>
        <strain evidence="9 10">DSM 15113</strain>
    </source>
</reference>
<dbReference type="AlphaFoldDB" id="A0A5M6I7H6"/>
<comment type="similarity">
    <text evidence="1">Belongs to the 'phage' integrase family.</text>
</comment>
<evidence type="ECO:0000313" key="9">
    <source>
        <dbReference type="EMBL" id="KAA5603785.1"/>
    </source>
</evidence>
<dbReference type="InterPro" id="IPR011010">
    <property type="entry name" value="DNA_brk_join_enz"/>
</dbReference>
<evidence type="ECO:0000259" key="7">
    <source>
        <dbReference type="PROSITE" id="PS51898"/>
    </source>
</evidence>
<feature type="domain" description="Core-binding (CB)" evidence="8">
    <location>
        <begin position="63"/>
        <end position="142"/>
    </location>
</feature>
<dbReference type="PANTHER" id="PTHR30349">
    <property type="entry name" value="PHAGE INTEGRASE-RELATED"/>
    <property type="match status" value="1"/>
</dbReference>
<accession>A0A5M6I7H6</accession>
<evidence type="ECO:0000256" key="5">
    <source>
        <dbReference type="PROSITE-ProRule" id="PRU01248"/>
    </source>
</evidence>
<dbReference type="Gene3D" id="1.10.443.10">
    <property type="entry name" value="Intergrase catalytic core"/>
    <property type="match status" value="1"/>
</dbReference>
<dbReference type="InterPro" id="IPR013762">
    <property type="entry name" value="Integrase-like_cat_sf"/>
</dbReference>
<dbReference type="InterPro" id="IPR050090">
    <property type="entry name" value="Tyrosine_recombinase_XerCD"/>
</dbReference>
<evidence type="ECO:0000259" key="8">
    <source>
        <dbReference type="PROSITE" id="PS51900"/>
    </source>
</evidence>
<dbReference type="PROSITE" id="PS51898">
    <property type="entry name" value="TYR_RECOMBINASE"/>
    <property type="match status" value="1"/>
</dbReference>
<feature type="domain" description="Tyr recombinase" evidence="7">
    <location>
        <begin position="156"/>
        <end position="359"/>
    </location>
</feature>
<dbReference type="PANTHER" id="PTHR30349:SF64">
    <property type="entry name" value="PROPHAGE INTEGRASE INTD-RELATED"/>
    <property type="match status" value="1"/>
</dbReference>
<keyword evidence="4" id="KW-0233">DNA recombination</keyword>
<gene>
    <name evidence="9" type="ORF">F1188_19195</name>
</gene>
<evidence type="ECO:0000256" key="6">
    <source>
        <dbReference type="SAM" id="MobiDB-lite"/>
    </source>
</evidence>
<dbReference type="SUPFAM" id="SSF56349">
    <property type="entry name" value="DNA breaking-rejoining enzymes"/>
    <property type="match status" value="1"/>
</dbReference>
<keyword evidence="3 5" id="KW-0238">DNA-binding</keyword>
<proteinExistence type="inferred from homology"/>
<dbReference type="OrthoDB" id="7873969at2"/>
<dbReference type="InterPro" id="IPR044068">
    <property type="entry name" value="CB"/>
</dbReference>
<evidence type="ECO:0000313" key="10">
    <source>
        <dbReference type="Proteomes" id="UP000324065"/>
    </source>
</evidence>
<dbReference type="GO" id="GO:0015074">
    <property type="term" value="P:DNA integration"/>
    <property type="evidence" value="ECO:0007669"/>
    <property type="project" value="UniProtKB-KW"/>
</dbReference>
<keyword evidence="2" id="KW-0229">DNA integration</keyword>
<protein>
    <submittedName>
        <fullName evidence="9">Tyrosine-type recombinase/integrase</fullName>
    </submittedName>
</protein>
<dbReference type="GO" id="GO:0003677">
    <property type="term" value="F:DNA binding"/>
    <property type="evidence" value="ECO:0007669"/>
    <property type="project" value="UniProtKB-UniRule"/>
</dbReference>
<dbReference type="GO" id="GO:0006310">
    <property type="term" value="P:DNA recombination"/>
    <property type="evidence" value="ECO:0007669"/>
    <property type="project" value="UniProtKB-KW"/>
</dbReference>
<dbReference type="Pfam" id="PF00589">
    <property type="entry name" value="Phage_integrase"/>
    <property type="match status" value="1"/>
</dbReference>
<dbReference type="InterPro" id="IPR002104">
    <property type="entry name" value="Integrase_catalytic"/>
</dbReference>
<keyword evidence="10" id="KW-1185">Reference proteome</keyword>
<evidence type="ECO:0000256" key="2">
    <source>
        <dbReference type="ARBA" id="ARBA00022908"/>
    </source>
</evidence>
<dbReference type="Gene3D" id="1.10.150.130">
    <property type="match status" value="1"/>
</dbReference>
<name>A0A5M6I7H6_9PROT</name>
<dbReference type="PROSITE" id="PS51900">
    <property type="entry name" value="CB"/>
    <property type="match status" value="1"/>
</dbReference>
<comment type="caution">
    <text evidence="9">The sequence shown here is derived from an EMBL/GenBank/DDBJ whole genome shotgun (WGS) entry which is preliminary data.</text>
</comment>
<dbReference type="EMBL" id="VWPJ01000031">
    <property type="protein sequence ID" value="KAA5603785.1"/>
    <property type="molecule type" value="Genomic_DNA"/>
</dbReference>
<dbReference type="Proteomes" id="UP000324065">
    <property type="component" value="Unassembled WGS sequence"/>
</dbReference>
<dbReference type="InterPro" id="IPR010998">
    <property type="entry name" value="Integrase_recombinase_N"/>
</dbReference>
<dbReference type="RefSeq" id="WP_150064069.1">
    <property type="nucleotide sequence ID" value="NZ_JACHII010000030.1"/>
</dbReference>
<organism evidence="9 10">
    <name type="scientific">Roseospira marina</name>
    <dbReference type="NCBI Taxonomy" id="140057"/>
    <lineage>
        <taxon>Bacteria</taxon>
        <taxon>Pseudomonadati</taxon>
        <taxon>Pseudomonadota</taxon>
        <taxon>Alphaproteobacteria</taxon>
        <taxon>Rhodospirillales</taxon>
        <taxon>Rhodospirillaceae</taxon>
        <taxon>Roseospira</taxon>
    </lineage>
</organism>
<evidence type="ECO:0000256" key="4">
    <source>
        <dbReference type="ARBA" id="ARBA00023172"/>
    </source>
</evidence>
<evidence type="ECO:0000256" key="1">
    <source>
        <dbReference type="ARBA" id="ARBA00008857"/>
    </source>
</evidence>
<sequence length="380" mass="41935">MVRVDFRHVHAVKKRLADGTVRTYYYHRHTRLRLPDDPTSPEFAQALKDLAPAKDSPEGVAPGSFAALVEAYLGSPEFRSLAPKTQRDYRRYLDVIRESWGRNPVRKVTREHVLALRDHYASRPRTANYVVSVLRVLLSYAVDRPSLYGLTGNPAARPKRLKTNGGHRPWEESEIAAFRAHWPLGSLERTAFELALNTGQRGGDIAAMARSHVKGGLIMIAQEKTGARVEVPISLALAEALAAWDTARSERIAAFKAAGRPVPLDMGSRVLTSPERGYALTVDYWRHLMIDAMQAVPGLAQGLGAGGVTTHGLRYTAATRLRELGLGWEDIGAITGHETAAMARKYSSRRRRAKIAIHRLDQATAEDTPTDDGNKSGPKV</sequence>
<feature type="region of interest" description="Disordered" evidence="6">
    <location>
        <begin position="359"/>
        <end position="380"/>
    </location>
</feature>
<evidence type="ECO:0000256" key="3">
    <source>
        <dbReference type="ARBA" id="ARBA00023125"/>
    </source>
</evidence>